<dbReference type="SUPFAM" id="SSF52540">
    <property type="entry name" value="P-loop containing nucleoside triphosphate hydrolases"/>
    <property type="match status" value="1"/>
</dbReference>
<proteinExistence type="predicted"/>
<evidence type="ECO:0000256" key="1">
    <source>
        <dbReference type="SAM" id="MobiDB-lite"/>
    </source>
</evidence>
<dbReference type="AlphaFoldDB" id="A0A917QFP0"/>
<name>A0A917QFP0_9NOCA</name>
<reference evidence="2" key="2">
    <citation type="submission" date="2020-09" db="EMBL/GenBank/DDBJ databases">
        <authorList>
            <person name="Sun Q."/>
            <person name="Zhou Y."/>
        </authorList>
    </citation>
    <scope>NUCLEOTIDE SEQUENCE</scope>
    <source>
        <strain evidence="2">CGMCC 4.7278</strain>
    </source>
</reference>
<dbReference type="InterPro" id="IPR034154">
    <property type="entry name" value="TOPRIM_DnaG/twinkle"/>
</dbReference>
<feature type="compositionally biased region" description="Polar residues" evidence="1">
    <location>
        <begin position="620"/>
        <end position="635"/>
    </location>
</feature>
<feature type="region of interest" description="Disordered" evidence="1">
    <location>
        <begin position="610"/>
        <end position="646"/>
    </location>
</feature>
<gene>
    <name evidence="2" type="ORF">GCM10011591_19740</name>
</gene>
<dbReference type="InterPro" id="IPR027417">
    <property type="entry name" value="P-loop_NTPase"/>
</dbReference>
<dbReference type="EMBL" id="BMMW01000002">
    <property type="protein sequence ID" value="GGK48392.1"/>
    <property type="molecule type" value="Genomic_DNA"/>
</dbReference>
<dbReference type="RefSeq" id="WP_229683847.1">
    <property type="nucleotide sequence ID" value="NZ_BMMW01000002.1"/>
</dbReference>
<dbReference type="Proteomes" id="UP000612956">
    <property type="component" value="Unassembled WGS sequence"/>
</dbReference>
<dbReference type="CDD" id="cd01029">
    <property type="entry name" value="TOPRIM_primases"/>
    <property type="match status" value="1"/>
</dbReference>
<keyword evidence="3" id="KW-1185">Reference proteome</keyword>
<evidence type="ECO:0008006" key="4">
    <source>
        <dbReference type="Google" id="ProtNLM"/>
    </source>
</evidence>
<evidence type="ECO:0000313" key="2">
    <source>
        <dbReference type="EMBL" id="GGK48392.1"/>
    </source>
</evidence>
<sequence>MAQPRATGPGSAYARVVDALREAGCTVDDKGDHGSASTPGHSSADRGTTFRRYPDGVLLNCHNGDVAEVLAAIGLRMADLFDKPRTTYTYPGGRKVVRYYSADDERRFSHDGNKADRTLFGADKLPADRATVVYVVEGEKDVRAAQTVGAHAVSQATGAKTSPGKADWQPLAGRPVVIVADDDEPGRERANAVAKHLGPIAASVTVAKAKDGKDLADHITAGHSVAALVTLADARPAHSVRLVAFAEIADDVPTWGWTYDGHGRIAVGTLALFAGRPGAGKSTAGRWFAAQASNGSLAGCWHGSPVNVAYIAAEESLTYVVKPSLRAAGADLTRVFFPEVQSDGKASRLTAEHVDDLARQLVAHRVRVVVVDPLMSTLGGKVDINRNNEVRELLEPWAHLADRIDGLVIGIAHLRKTGNGDVVAGINGSSAFGELARAVFGFAKDPESDAGDRIMSQEKNSMGQEDLALIYRIESQAVTTDSGSTAEVAKFSIIGTSDRTVGDVLRNPDTERDGSERAEAQAWLEDYLTENGSAPARDVKAEAKKAGISERTLKRAAQKLGVVYTSAGFPRVSHWSLPAVDQSGHPRQPVGPTRVDVAPLAPLAQLGATSANASDPVGPTAQSGQLGQPTFTGPTGENVAQFDPPGRHPDVTCDVCGYELGPIAAAAGIHPDCVDKPANEASFDFAEDGAA</sequence>
<dbReference type="Gene3D" id="3.40.1360.10">
    <property type="match status" value="1"/>
</dbReference>
<dbReference type="Pfam" id="PF13481">
    <property type="entry name" value="AAA_25"/>
    <property type="match status" value="1"/>
</dbReference>
<comment type="caution">
    <text evidence="2">The sequence shown here is derived from an EMBL/GenBank/DDBJ whole genome shotgun (WGS) entry which is preliminary data.</text>
</comment>
<feature type="region of interest" description="Disordered" evidence="1">
    <location>
        <begin position="28"/>
        <end position="48"/>
    </location>
</feature>
<organism evidence="2 3">
    <name type="scientific">Nocardia camponoti</name>
    <dbReference type="NCBI Taxonomy" id="1616106"/>
    <lineage>
        <taxon>Bacteria</taxon>
        <taxon>Bacillati</taxon>
        <taxon>Actinomycetota</taxon>
        <taxon>Actinomycetes</taxon>
        <taxon>Mycobacteriales</taxon>
        <taxon>Nocardiaceae</taxon>
        <taxon>Nocardia</taxon>
    </lineage>
</organism>
<evidence type="ECO:0000313" key="3">
    <source>
        <dbReference type="Proteomes" id="UP000612956"/>
    </source>
</evidence>
<reference evidence="2" key="1">
    <citation type="journal article" date="2014" name="Int. J. Syst. Evol. Microbiol.">
        <title>Complete genome sequence of Corynebacterium casei LMG S-19264T (=DSM 44701T), isolated from a smear-ripened cheese.</title>
        <authorList>
            <consortium name="US DOE Joint Genome Institute (JGI-PGF)"/>
            <person name="Walter F."/>
            <person name="Albersmeier A."/>
            <person name="Kalinowski J."/>
            <person name="Ruckert C."/>
        </authorList>
    </citation>
    <scope>NUCLEOTIDE SEQUENCE</scope>
    <source>
        <strain evidence="2">CGMCC 4.7278</strain>
    </source>
</reference>
<protein>
    <recommendedName>
        <fullName evidence="4">AAA family ATPase</fullName>
    </recommendedName>
</protein>
<dbReference type="SUPFAM" id="SSF56731">
    <property type="entry name" value="DNA primase core"/>
    <property type="match status" value="1"/>
</dbReference>
<dbReference type="Gene3D" id="3.40.50.300">
    <property type="entry name" value="P-loop containing nucleotide triphosphate hydrolases"/>
    <property type="match status" value="1"/>
</dbReference>
<accession>A0A917QFP0</accession>